<evidence type="ECO:0000313" key="1">
    <source>
        <dbReference type="EMBL" id="KKN55877.1"/>
    </source>
</evidence>
<reference evidence="1" key="1">
    <citation type="journal article" date="2015" name="Nature">
        <title>Complex archaea that bridge the gap between prokaryotes and eukaryotes.</title>
        <authorList>
            <person name="Spang A."/>
            <person name="Saw J.H."/>
            <person name="Jorgensen S.L."/>
            <person name="Zaremba-Niedzwiedzka K."/>
            <person name="Martijn J."/>
            <person name="Lind A.E."/>
            <person name="van Eijk R."/>
            <person name="Schleper C."/>
            <person name="Guy L."/>
            <person name="Ettema T.J."/>
        </authorList>
    </citation>
    <scope>NUCLEOTIDE SEQUENCE</scope>
</reference>
<organism evidence="1">
    <name type="scientific">marine sediment metagenome</name>
    <dbReference type="NCBI Taxonomy" id="412755"/>
    <lineage>
        <taxon>unclassified sequences</taxon>
        <taxon>metagenomes</taxon>
        <taxon>ecological metagenomes</taxon>
    </lineage>
</organism>
<accession>A0A0F9S0W2</accession>
<comment type="caution">
    <text evidence="1">The sequence shown here is derived from an EMBL/GenBank/DDBJ whole genome shotgun (WGS) entry which is preliminary data.</text>
</comment>
<protein>
    <submittedName>
        <fullName evidence="1">Uncharacterized protein</fullName>
    </submittedName>
</protein>
<gene>
    <name evidence="1" type="ORF">LCGC14_0577680</name>
</gene>
<proteinExistence type="predicted"/>
<dbReference type="EMBL" id="LAZR01000867">
    <property type="protein sequence ID" value="KKN55877.1"/>
    <property type="molecule type" value="Genomic_DNA"/>
</dbReference>
<name>A0A0F9S0W2_9ZZZZ</name>
<sequence length="68" mass="8275">MRTLERLRKEALETCRFRGHKMNQFNRKYRHWWSSECKTCKKRVHLNDEPYPNEINISGEAVALHCID</sequence>
<dbReference type="AlphaFoldDB" id="A0A0F9S0W2"/>